<organism evidence="1 2">
    <name type="scientific">Haemonchus contortus</name>
    <name type="common">Barber pole worm</name>
    <dbReference type="NCBI Taxonomy" id="6289"/>
    <lineage>
        <taxon>Eukaryota</taxon>
        <taxon>Metazoa</taxon>
        <taxon>Ecdysozoa</taxon>
        <taxon>Nematoda</taxon>
        <taxon>Chromadorea</taxon>
        <taxon>Rhabditida</taxon>
        <taxon>Rhabditina</taxon>
        <taxon>Rhabditomorpha</taxon>
        <taxon>Strongyloidea</taxon>
        <taxon>Trichostrongylidae</taxon>
        <taxon>Haemonchus</taxon>
    </lineage>
</organism>
<sequence>MLGIPLYTQMQRKIRSSEFSQRTKITDAVDYAKKSKIRWAGHVMQYAMAINLITLARDRDEWRRYRRPLEEVDDQGKGTTGDTGDSRSIRKAFTTVYDDCLFYFD</sequence>
<evidence type="ECO:0000313" key="2">
    <source>
        <dbReference type="WBParaSite" id="HCON_00184070-00001"/>
    </source>
</evidence>
<dbReference type="Proteomes" id="UP000025227">
    <property type="component" value="Unplaced"/>
</dbReference>
<reference evidence="2" key="1">
    <citation type="submission" date="2020-12" db="UniProtKB">
        <authorList>
            <consortium name="WormBaseParasite"/>
        </authorList>
    </citation>
    <scope>IDENTIFICATION</scope>
    <source>
        <strain evidence="2">MHco3</strain>
    </source>
</reference>
<protein>
    <submittedName>
        <fullName evidence="2">Transposase</fullName>
    </submittedName>
</protein>
<name>A0A7I5EED0_HAECO</name>
<keyword evidence="1" id="KW-1185">Reference proteome</keyword>
<evidence type="ECO:0000313" key="1">
    <source>
        <dbReference type="Proteomes" id="UP000025227"/>
    </source>
</evidence>
<dbReference type="AlphaFoldDB" id="A0A7I5EED0"/>
<accession>A0A7I5EED0</accession>
<dbReference type="WBParaSite" id="HCON_00184070-00001">
    <property type="protein sequence ID" value="HCON_00184070-00001"/>
    <property type="gene ID" value="HCON_00184070"/>
</dbReference>
<proteinExistence type="predicted"/>
<dbReference type="OrthoDB" id="5814184at2759"/>